<dbReference type="Proteomes" id="UP000270924">
    <property type="component" value="Unassembled WGS sequence"/>
</dbReference>
<sequence length="107" mass="12377">MNISSFTHLLAFIKASLPCIKCASIYFELHKIQMLYPSYSSKCEHKCKSLALLKQTEVSVKFGSELYRCIFLLYVDVVETKYTDESFDIHFIAIGFICFSMKPKAQR</sequence>
<keyword evidence="2" id="KW-1185">Reference proteome</keyword>
<protein>
    <submittedName>
        <fullName evidence="1">Uncharacterized protein</fullName>
    </submittedName>
</protein>
<evidence type="ECO:0000313" key="2">
    <source>
        <dbReference type="Proteomes" id="UP000270924"/>
    </source>
</evidence>
<evidence type="ECO:0000313" key="1">
    <source>
        <dbReference type="EMBL" id="VDM06700.1"/>
    </source>
</evidence>
<dbReference type="EMBL" id="UYWW01000008">
    <property type="protein sequence ID" value="VDM06700.1"/>
    <property type="molecule type" value="Genomic_DNA"/>
</dbReference>
<dbReference type="InParanoid" id="A0A3P7D9T5"/>
<accession>A0A3P7D9T5</accession>
<organism evidence="1 2">
    <name type="scientific">Wuchereria bancrofti</name>
    <dbReference type="NCBI Taxonomy" id="6293"/>
    <lineage>
        <taxon>Eukaryota</taxon>
        <taxon>Metazoa</taxon>
        <taxon>Ecdysozoa</taxon>
        <taxon>Nematoda</taxon>
        <taxon>Chromadorea</taxon>
        <taxon>Rhabditida</taxon>
        <taxon>Spirurina</taxon>
        <taxon>Spiruromorpha</taxon>
        <taxon>Filarioidea</taxon>
        <taxon>Onchocercidae</taxon>
        <taxon>Wuchereria</taxon>
    </lineage>
</organism>
<reference evidence="1 2" key="1">
    <citation type="submission" date="2018-11" db="EMBL/GenBank/DDBJ databases">
        <authorList>
            <consortium name="Pathogen Informatics"/>
        </authorList>
    </citation>
    <scope>NUCLEOTIDE SEQUENCE [LARGE SCALE GENOMIC DNA]</scope>
</reference>
<proteinExistence type="predicted"/>
<dbReference type="AlphaFoldDB" id="A0A3P7D9T5"/>
<name>A0A3P7D9T5_WUCBA</name>
<gene>
    <name evidence="1" type="ORF">WBA_LOCUS86</name>
</gene>